<dbReference type="Pfam" id="PF07992">
    <property type="entry name" value="Pyr_redox_2"/>
    <property type="match status" value="2"/>
</dbReference>
<evidence type="ECO:0000256" key="3">
    <source>
        <dbReference type="ARBA" id="ARBA00022630"/>
    </source>
</evidence>
<dbReference type="PANTHER" id="PTHR48105">
    <property type="entry name" value="THIOREDOXIN REDUCTASE 1-RELATED-RELATED"/>
    <property type="match status" value="1"/>
</dbReference>
<comment type="subunit">
    <text evidence="2">Homodimer.</text>
</comment>
<reference evidence="6 7" key="1">
    <citation type="submission" date="2023-05" db="EMBL/GenBank/DDBJ databases">
        <title>Draft genome of Paenibacillus sp. CCS26.</title>
        <authorList>
            <person name="Akita H."/>
            <person name="Shinto Y."/>
            <person name="Kimura Z."/>
        </authorList>
    </citation>
    <scope>NUCLEOTIDE SEQUENCE [LARGE SCALE GENOMIC DNA]</scope>
    <source>
        <strain evidence="6 7">CCS26</strain>
    </source>
</reference>
<dbReference type="PRINTS" id="PR00368">
    <property type="entry name" value="FADPNR"/>
</dbReference>
<dbReference type="Proteomes" id="UP001285921">
    <property type="component" value="Unassembled WGS sequence"/>
</dbReference>
<comment type="caution">
    <text evidence="6">The sequence shown here is derived from an EMBL/GenBank/DDBJ whole genome shotgun (WGS) entry which is preliminary data.</text>
</comment>
<name>A0ABQ6NIX5_9BACL</name>
<dbReference type="SUPFAM" id="SSF51905">
    <property type="entry name" value="FAD/NAD(P)-binding domain"/>
    <property type="match status" value="1"/>
</dbReference>
<evidence type="ECO:0000313" key="6">
    <source>
        <dbReference type="EMBL" id="GMK44449.1"/>
    </source>
</evidence>
<dbReference type="InterPro" id="IPR050097">
    <property type="entry name" value="Ferredoxin-NADP_redctase_2"/>
</dbReference>
<sequence>MMRYDVAIIGGGPAGLNAALVLGRARKTVALFDNALPRNRVTHASHGFITRDGVKPAEFRRIAYEEVLGYPTVKHWEIAVTDIRRTEDGFVIDTPAGEEVQAGKIILSGGLREELPEIKDIKDYYGKSLFACPFCDGWELRDQALVIISDQPHAFHKVKLLQNWSRDCIVCTNGTAAALDAEQREQLAARGISVIDTPISALSGNNGMLERVHFTDGTSIKRSGGFIDPAQIPNLDFKKALGYETNDTGAIITNEMGKTTAEGVYAAGDTAYVMPSQLIYAAASGSKAAMAVMADLTEENWKRL</sequence>
<evidence type="ECO:0000313" key="7">
    <source>
        <dbReference type="Proteomes" id="UP001285921"/>
    </source>
</evidence>
<keyword evidence="3" id="KW-0285">Flavoprotein</keyword>
<feature type="domain" description="FAD/NAD(P)-binding" evidence="5">
    <location>
        <begin position="4"/>
        <end position="147"/>
    </location>
</feature>
<dbReference type="EMBL" id="BTCL01000004">
    <property type="protein sequence ID" value="GMK44449.1"/>
    <property type="molecule type" value="Genomic_DNA"/>
</dbReference>
<gene>
    <name evidence="6" type="ORF">PghCCS26_15770</name>
</gene>
<comment type="cofactor">
    <cofactor evidence="1">
        <name>FAD</name>
        <dbReference type="ChEBI" id="CHEBI:57692"/>
    </cofactor>
</comment>
<protein>
    <submittedName>
        <fullName evidence="6">Thioredoxin reductase</fullName>
    </submittedName>
</protein>
<organism evidence="6 7">
    <name type="scientific">Paenibacillus glycanilyticus</name>
    <dbReference type="NCBI Taxonomy" id="126569"/>
    <lineage>
        <taxon>Bacteria</taxon>
        <taxon>Bacillati</taxon>
        <taxon>Bacillota</taxon>
        <taxon>Bacilli</taxon>
        <taxon>Bacillales</taxon>
        <taxon>Paenibacillaceae</taxon>
        <taxon>Paenibacillus</taxon>
    </lineage>
</organism>
<dbReference type="InterPro" id="IPR023753">
    <property type="entry name" value="FAD/NAD-binding_dom"/>
</dbReference>
<dbReference type="Gene3D" id="3.50.50.60">
    <property type="entry name" value="FAD/NAD(P)-binding domain"/>
    <property type="match status" value="2"/>
</dbReference>
<keyword evidence="4" id="KW-0560">Oxidoreductase</keyword>
<keyword evidence="7" id="KW-1185">Reference proteome</keyword>
<proteinExistence type="predicted"/>
<evidence type="ECO:0000259" key="5">
    <source>
        <dbReference type="Pfam" id="PF07992"/>
    </source>
</evidence>
<dbReference type="InterPro" id="IPR036188">
    <property type="entry name" value="FAD/NAD-bd_sf"/>
</dbReference>
<accession>A0ABQ6NIX5</accession>
<evidence type="ECO:0000256" key="1">
    <source>
        <dbReference type="ARBA" id="ARBA00001974"/>
    </source>
</evidence>
<feature type="domain" description="FAD/NAD(P)-binding" evidence="5">
    <location>
        <begin position="173"/>
        <end position="285"/>
    </location>
</feature>
<evidence type="ECO:0000256" key="2">
    <source>
        <dbReference type="ARBA" id="ARBA00011738"/>
    </source>
</evidence>
<evidence type="ECO:0000256" key="4">
    <source>
        <dbReference type="ARBA" id="ARBA00023002"/>
    </source>
</evidence>
<dbReference type="PRINTS" id="PR00469">
    <property type="entry name" value="PNDRDTASEII"/>
</dbReference>